<dbReference type="InterPro" id="IPR004152">
    <property type="entry name" value="GAT_dom"/>
</dbReference>
<feature type="region of interest" description="Disordered" evidence="4">
    <location>
        <begin position="166"/>
        <end position="188"/>
    </location>
</feature>
<protein>
    <submittedName>
        <fullName evidence="7">Target of Myb protein 1</fullName>
    </submittedName>
</protein>
<dbReference type="GO" id="GO:0015031">
    <property type="term" value="P:protein transport"/>
    <property type="evidence" value="ECO:0007669"/>
    <property type="project" value="UniProtKB-KW"/>
</dbReference>
<dbReference type="Pfam" id="PF00790">
    <property type="entry name" value="VHS"/>
    <property type="match status" value="1"/>
</dbReference>
<dbReference type="GO" id="GO:0007165">
    <property type="term" value="P:signal transduction"/>
    <property type="evidence" value="ECO:0007669"/>
    <property type="project" value="TreeGrafter"/>
</dbReference>
<evidence type="ECO:0000256" key="1">
    <source>
        <dbReference type="ARBA" id="ARBA00007708"/>
    </source>
</evidence>
<name>A0A835NUX1_9PASS</name>
<reference evidence="8" key="3">
    <citation type="submission" date="2022-01" db="EMBL/GenBank/DDBJ databases">
        <authorList>
            <person name="Rubenstein D.R."/>
        </authorList>
    </citation>
    <scope>NUCLEOTIDE SEQUENCE</scope>
    <source>
        <strain evidence="8">SS15</strain>
        <tissue evidence="8">Liver</tissue>
    </source>
</reference>
<dbReference type="SMART" id="SM00288">
    <property type="entry name" value="VHS"/>
    <property type="match status" value="1"/>
</dbReference>
<dbReference type="InterPro" id="IPR008942">
    <property type="entry name" value="ENTH_VHS"/>
</dbReference>
<dbReference type="SUPFAM" id="SSF89009">
    <property type="entry name" value="GAT-like domain"/>
    <property type="match status" value="1"/>
</dbReference>
<accession>A0A835NUX1</accession>
<dbReference type="PROSITE" id="PS50909">
    <property type="entry name" value="GAT"/>
    <property type="match status" value="1"/>
</dbReference>
<evidence type="ECO:0000313" key="9">
    <source>
        <dbReference type="Proteomes" id="UP000618051"/>
    </source>
</evidence>
<dbReference type="GO" id="GO:0030276">
    <property type="term" value="F:clathrin binding"/>
    <property type="evidence" value="ECO:0007669"/>
    <property type="project" value="TreeGrafter"/>
</dbReference>
<dbReference type="InterPro" id="IPR038425">
    <property type="entry name" value="GAT_sf"/>
</dbReference>
<dbReference type="PROSITE" id="PS50179">
    <property type="entry name" value="VHS"/>
    <property type="match status" value="1"/>
</dbReference>
<dbReference type="FunFam" id="1.20.58.160:FF:000001">
    <property type="entry name" value="TOM1-like protein 2 isoform X1"/>
    <property type="match status" value="1"/>
</dbReference>
<dbReference type="FunFam" id="1.25.40.90:FF:000003">
    <property type="entry name" value="TOM1-like protein 2 isoform X1"/>
    <property type="match status" value="1"/>
</dbReference>
<feature type="region of interest" description="Disordered" evidence="4">
    <location>
        <begin position="309"/>
        <end position="332"/>
    </location>
</feature>
<reference evidence="8 9" key="2">
    <citation type="journal article" date="2021" name="J. Hered.">
        <title>Feather Gene Expression Elucidates the Developmental Basis of Plumage Iridescence in African Starlings.</title>
        <authorList>
            <person name="Rubenstein D.R."/>
            <person name="Corvelo A."/>
            <person name="MacManes M.D."/>
            <person name="Maia R."/>
            <person name="Narzisi G."/>
            <person name="Rousaki A."/>
            <person name="Vandenabeele P."/>
            <person name="Shawkey M.D."/>
            <person name="Solomon J."/>
        </authorList>
    </citation>
    <scope>NUCLEOTIDE SEQUENCE [LARGE SCALE GENOMIC DNA]</scope>
    <source>
        <strain evidence="8">SS15</strain>
    </source>
</reference>
<evidence type="ECO:0000313" key="8">
    <source>
        <dbReference type="EMBL" id="KAI1239199.1"/>
    </source>
</evidence>
<feature type="compositionally biased region" description="Low complexity" evidence="4">
    <location>
        <begin position="481"/>
        <end position="499"/>
    </location>
</feature>
<dbReference type="CDD" id="cd14236">
    <property type="entry name" value="GAT_TOM1"/>
    <property type="match status" value="1"/>
</dbReference>
<dbReference type="PANTHER" id="PTHR13856">
    <property type="entry name" value="VHS DOMAIN CONTAINING PROTEIN FAMILY"/>
    <property type="match status" value="1"/>
</dbReference>
<dbReference type="EMBL" id="JADDUC020000005">
    <property type="protein sequence ID" value="KAI1239199.1"/>
    <property type="molecule type" value="Genomic_DNA"/>
</dbReference>
<dbReference type="GO" id="GO:0035091">
    <property type="term" value="F:phosphatidylinositol binding"/>
    <property type="evidence" value="ECO:0007669"/>
    <property type="project" value="InterPro"/>
</dbReference>
<dbReference type="GO" id="GO:0005768">
    <property type="term" value="C:endosome"/>
    <property type="evidence" value="ECO:0007669"/>
    <property type="project" value="TreeGrafter"/>
</dbReference>
<evidence type="ECO:0000256" key="2">
    <source>
        <dbReference type="ARBA" id="ARBA00022448"/>
    </source>
</evidence>
<feature type="domain" description="VHS" evidence="5">
    <location>
        <begin position="20"/>
        <end position="152"/>
    </location>
</feature>
<feature type="region of interest" description="Disordered" evidence="4">
    <location>
        <begin position="481"/>
        <end position="506"/>
    </location>
</feature>
<organism evidence="7">
    <name type="scientific">Lamprotornis superbus</name>
    <dbReference type="NCBI Taxonomy" id="245042"/>
    <lineage>
        <taxon>Eukaryota</taxon>
        <taxon>Metazoa</taxon>
        <taxon>Chordata</taxon>
        <taxon>Craniata</taxon>
        <taxon>Vertebrata</taxon>
        <taxon>Euteleostomi</taxon>
        <taxon>Archelosauria</taxon>
        <taxon>Archosauria</taxon>
        <taxon>Dinosauria</taxon>
        <taxon>Saurischia</taxon>
        <taxon>Theropoda</taxon>
        <taxon>Coelurosauria</taxon>
        <taxon>Aves</taxon>
        <taxon>Neognathae</taxon>
        <taxon>Neoaves</taxon>
        <taxon>Telluraves</taxon>
        <taxon>Australaves</taxon>
        <taxon>Passeriformes</taxon>
        <taxon>Sturnidae</taxon>
        <taxon>Lamprotornis</taxon>
    </lineage>
</organism>
<keyword evidence="9" id="KW-1185">Reference proteome</keyword>
<sequence>MDFLLGNPFSSPVGQRIERATDGSLRSEDWALNMEICDIINETEEGPKDAFRAIKKRIVGNKNFHEVMLALTVLETCVKNCGHRFHVLVSSQDFVEGVLVRTILPKNNPPAIVHDKVLTLIQSWADAFRSSPDLTGVVAVYEDLRRKGLEFPMTDLDMLSPIHTPQRTVYSSNSQSGQNSPAVNSSQQMESILHPVTLPPGRGTPSDAPITPTPEQLGKLRSELEVVNGNTKVMSEMLTELVPSQAEPSDLELLQELNRTCRAMQQRVLELIPRVLHEQLTEELLLINDNLNNVFLRHERFERLRTGQPVKAPNEAENSLIDLGPSTPSALKQPEVTNLSSQLAGMNLGSSSVSAGLHSLDTSGKLEEDFDMFALTRGSSLAEQRRGVKYEDPQATKGLAGALDARQQNTGAGESGASSDGAQLTKWMMRQGMVPVPQGNFMEDIEKWLSTDVGESEDPKGVTSEEFDKFLEERAKVADRLPTLSSSSAGTSVSPPAASHHQKQAKEDDAMFALSRRGCSLLLKSFLPASFLTPPLECISSPLPASLILPPSLTSTDAFHHIVPANATDSLRVAVCAGVTELRPPKAGGPSFSTVTPLETCCCCRSLFSCKAALWQPEAPLHIGGKTLQSKLHTLATYMACAVSAGVGREGCCEEKRDETTQPYLLSMKMQGHCTCRRGSKSRVMMEHRLVCNCGARKASRTSKAKPSGQCLAPGSLAHLGRKGFWCPSLNSWHGTWQSQEGTVPKEDLSAAEMGCLYFRQGTNRWKAFLVPA</sequence>
<dbReference type="InterPro" id="IPR002014">
    <property type="entry name" value="VHS_dom"/>
</dbReference>
<dbReference type="AlphaFoldDB" id="A0A835NUX1"/>
<keyword evidence="3" id="KW-0653">Protein transport</keyword>
<dbReference type="OrthoDB" id="2018246at2759"/>
<evidence type="ECO:0000256" key="4">
    <source>
        <dbReference type="SAM" id="MobiDB-lite"/>
    </source>
</evidence>
<keyword evidence="2" id="KW-0813">Transport</keyword>
<dbReference type="Pfam" id="PF03127">
    <property type="entry name" value="GAT"/>
    <property type="match status" value="1"/>
</dbReference>
<dbReference type="PANTHER" id="PTHR13856:SF32">
    <property type="entry name" value="TARGET OF MYB1 MEMBRANE TRAFFICKING PROTEIN"/>
    <property type="match status" value="1"/>
</dbReference>
<reference evidence="7" key="1">
    <citation type="submission" date="2020-10" db="EMBL/GenBank/DDBJ databases">
        <title>Feather gene expression reveals the developmental basis of iridescence in African starlings.</title>
        <authorList>
            <person name="Rubenstein D.R."/>
        </authorList>
    </citation>
    <scope>NUCLEOTIDE SEQUENCE</scope>
    <source>
        <strain evidence="7">SS15</strain>
        <tissue evidence="7">Liver</tissue>
    </source>
</reference>
<comment type="similarity">
    <text evidence="1">Belongs to the TOM1 family.</text>
</comment>
<evidence type="ECO:0000256" key="3">
    <source>
        <dbReference type="ARBA" id="ARBA00022927"/>
    </source>
</evidence>
<gene>
    <name evidence="8" type="ORF">IHE44_0012312</name>
    <name evidence="7" type="ORF">IHE44_012180</name>
</gene>
<comment type="caution">
    <text evidence="7">The sequence shown here is derived from an EMBL/GenBank/DDBJ whole genome shotgun (WGS) entry which is preliminary data.</text>
</comment>
<dbReference type="EMBL" id="JADDUC010000060">
    <property type="protein sequence ID" value="KAG0120665.1"/>
    <property type="molecule type" value="Genomic_DNA"/>
</dbReference>
<evidence type="ECO:0000259" key="6">
    <source>
        <dbReference type="PROSITE" id="PS50909"/>
    </source>
</evidence>
<dbReference type="Gene3D" id="1.20.58.160">
    <property type="match status" value="1"/>
</dbReference>
<feature type="domain" description="GAT" evidence="6">
    <location>
        <begin position="215"/>
        <end position="303"/>
    </location>
</feature>
<dbReference type="Proteomes" id="UP000618051">
    <property type="component" value="Unassembled WGS sequence"/>
</dbReference>
<feature type="non-terminal residue" evidence="7">
    <location>
        <position position="1"/>
    </location>
</feature>
<dbReference type="GO" id="GO:0016020">
    <property type="term" value="C:membrane"/>
    <property type="evidence" value="ECO:0007669"/>
    <property type="project" value="TreeGrafter"/>
</dbReference>
<evidence type="ECO:0000313" key="7">
    <source>
        <dbReference type="EMBL" id="KAG0120665.1"/>
    </source>
</evidence>
<dbReference type="CDD" id="cd16995">
    <property type="entry name" value="VHS_Tom1"/>
    <property type="match status" value="1"/>
</dbReference>
<evidence type="ECO:0000259" key="5">
    <source>
        <dbReference type="PROSITE" id="PS50179"/>
    </source>
</evidence>
<dbReference type="GO" id="GO:0043130">
    <property type="term" value="F:ubiquitin binding"/>
    <property type="evidence" value="ECO:0007669"/>
    <property type="project" value="InterPro"/>
</dbReference>
<dbReference type="Gene3D" id="1.25.40.90">
    <property type="match status" value="1"/>
</dbReference>
<dbReference type="SUPFAM" id="SSF48464">
    <property type="entry name" value="ENTH/VHS domain"/>
    <property type="match status" value="1"/>
</dbReference>
<proteinExistence type="inferred from homology"/>